<gene>
    <name evidence="1" type="ORF">E2C01_012822</name>
</gene>
<keyword evidence="2" id="KW-1185">Reference proteome</keyword>
<sequence>MRLLVPHLASMAGREVPRAGKLFNGSFFYYFTSINRPRVLTPRQCLLAALVPRGASPQCFGGHRSGTHCLSQTLSSYFPLLPAIVSMSLGGNIGAMAVPDARRYYWNGSRPSLGSCFVFTDPAAQLEHGPEGAASMVWSVYL</sequence>
<comment type="caution">
    <text evidence="1">The sequence shown here is derived from an EMBL/GenBank/DDBJ whole genome shotgun (WGS) entry which is preliminary data.</text>
</comment>
<dbReference type="EMBL" id="VSRR010000812">
    <property type="protein sequence ID" value="MPC19891.1"/>
    <property type="molecule type" value="Genomic_DNA"/>
</dbReference>
<dbReference type="AlphaFoldDB" id="A0A5B7DEP6"/>
<evidence type="ECO:0000313" key="2">
    <source>
        <dbReference type="Proteomes" id="UP000324222"/>
    </source>
</evidence>
<dbReference type="Proteomes" id="UP000324222">
    <property type="component" value="Unassembled WGS sequence"/>
</dbReference>
<protein>
    <submittedName>
        <fullName evidence="1">Uncharacterized protein</fullName>
    </submittedName>
</protein>
<name>A0A5B7DEP6_PORTR</name>
<reference evidence="1 2" key="1">
    <citation type="submission" date="2019-05" db="EMBL/GenBank/DDBJ databases">
        <title>Another draft genome of Portunus trituberculatus and its Hox gene families provides insights of decapod evolution.</title>
        <authorList>
            <person name="Jeong J.-H."/>
            <person name="Song I."/>
            <person name="Kim S."/>
            <person name="Choi T."/>
            <person name="Kim D."/>
            <person name="Ryu S."/>
            <person name="Kim W."/>
        </authorList>
    </citation>
    <scope>NUCLEOTIDE SEQUENCE [LARGE SCALE GENOMIC DNA]</scope>
    <source>
        <tissue evidence="1">Muscle</tissue>
    </source>
</reference>
<evidence type="ECO:0000313" key="1">
    <source>
        <dbReference type="EMBL" id="MPC19891.1"/>
    </source>
</evidence>
<organism evidence="1 2">
    <name type="scientific">Portunus trituberculatus</name>
    <name type="common">Swimming crab</name>
    <name type="synonym">Neptunus trituberculatus</name>
    <dbReference type="NCBI Taxonomy" id="210409"/>
    <lineage>
        <taxon>Eukaryota</taxon>
        <taxon>Metazoa</taxon>
        <taxon>Ecdysozoa</taxon>
        <taxon>Arthropoda</taxon>
        <taxon>Crustacea</taxon>
        <taxon>Multicrustacea</taxon>
        <taxon>Malacostraca</taxon>
        <taxon>Eumalacostraca</taxon>
        <taxon>Eucarida</taxon>
        <taxon>Decapoda</taxon>
        <taxon>Pleocyemata</taxon>
        <taxon>Brachyura</taxon>
        <taxon>Eubrachyura</taxon>
        <taxon>Portunoidea</taxon>
        <taxon>Portunidae</taxon>
        <taxon>Portuninae</taxon>
        <taxon>Portunus</taxon>
    </lineage>
</organism>
<accession>A0A5B7DEP6</accession>
<proteinExistence type="predicted"/>